<feature type="compositionally biased region" description="Basic and acidic residues" evidence="1">
    <location>
        <begin position="27"/>
        <end position="89"/>
    </location>
</feature>
<evidence type="ECO:0000256" key="1">
    <source>
        <dbReference type="SAM" id="MobiDB-lite"/>
    </source>
</evidence>
<sequence length="259" mass="28780">MKSTIKLLTILSLSFLLTACFSTTQVETEKNEPKTEEISHEEEIKDEKQIEKETKNESESDSTNEEKPQSEQKSKIETHSQNEVEKKSDSSTTTRAPNEEKSKSNTKASESEKQKETESTKATSSPSAKSEKTEGKTKKPVEEKQTNTAYTKIVGHSDIGTILSKTEITIEDGDTAFNILVAATKKQNMQLEYSGSGSTVYIKGINNLYEFDYGPYSGWKYRVNGTFPNKSAGAVTLQKGDYVEWFYTEDLGKDIGGGS</sequence>
<feature type="signal peptide" evidence="2">
    <location>
        <begin position="1"/>
        <end position="19"/>
    </location>
</feature>
<protein>
    <submittedName>
        <fullName evidence="4">DUF4430 domain-containing protein</fullName>
    </submittedName>
</protein>
<name>A0ABY9JTN3_9BACI</name>
<evidence type="ECO:0000313" key="5">
    <source>
        <dbReference type="Proteomes" id="UP001197974"/>
    </source>
</evidence>
<feature type="compositionally biased region" description="Basic and acidic residues" evidence="1">
    <location>
        <begin position="97"/>
        <end position="119"/>
    </location>
</feature>
<evidence type="ECO:0000313" key="4">
    <source>
        <dbReference type="EMBL" id="WLR42717.1"/>
    </source>
</evidence>
<dbReference type="Proteomes" id="UP001197974">
    <property type="component" value="Chromosome"/>
</dbReference>
<dbReference type="PROSITE" id="PS51257">
    <property type="entry name" value="PROKAR_LIPOPROTEIN"/>
    <property type="match status" value="1"/>
</dbReference>
<organism evidence="4 5">
    <name type="scientific">Bacillus carboniphilus</name>
    <dbReference type="NCBI Taxonomy" id="86663"/>
    <lineage>
        <taxon>Bacteria</taxon>
        <taxon>Bacillati</taxon>
        <taxon>Bacillota</taxon>
        <taxon>Bacilli</taxon>
        <taxon>Bacillales</taxon>
        <taxon>Bacillaceae</taxon>
        <taxon>Bacillus</taxon>
    </lineage>
</organism>
<dbReference type="RefSeq" id="WP_226539459.1">
    <property type="nucleotide sequence ID" value="NZ_CP129013.1"/>
</dbReference>
<evidence type="ECO:0000256" key="2">
    <source>
        <dbReference type="SAM" id="SignalP"/>
    </source>
</evidence>
<feature type="region of interest" description="Disordered" evidence="1">
    <location>
        <begin position="25"/>
        <end position="144"/>
    </location>
</feature>
<feature type="chain" id="PRO_5046055636" evidence="2">
    <location>
        <begin position="20"/>
        <end position="259"/>
    </location>
</feature>
<feature type="domain" description="Transcobalamin-like C-terminal" evidence="3">
    <location>
        <begin position="173"/>
        <end position="248"/>
    </location>
</feature>
<accession>A0ABY9JTN3</accession>
<feature type="compositionally biased region" description="Basic and acidic residues" evidence="1">
    <location>
        <begin position="129"/>
        <end position="144"/>
    </location>
</feature>
<dbReference type="InterPro" id="IPR027954">
    <property type="entry name" value="Transcobalamin-like_C"/>
</dbReference>
<keyword evidence="5" id="KW-1185">Reference proteome</keyword>
<proteinExistence type="predicted"/>
<dbReference type="Gene3D" id="2.170.130.30">
    <property type="match status" value="1"/>
</dbReference>
<gene>
    <name evidence="4" type="ORF">LC087_00235</name>
</gene>
<dbReference type="EMBL" id="CP129013">
    <property type="protein sequence ID" value="WLR42717.1"/>
    <property type="molecule type" value="Genomic_DNA"/>
</dbReference>
<dbReference type="Pfam" id="PF14478">
    <property type="entry name" value="DUF4430"/>
    <property type="match status" value="1"/>
</dbReference>
<keyword evidence="2" id="KW-0732">Signal</keyword>
<reference evidence="4 5" key="1">
    <citation type="submission" date="2023-06" db="EMBL/GenBank/DDBJ databases">
        <title>Five Gram-positive bacteria isolated from mangrove sediments in Shenzhen, Guangdong, China.</title>
        <authorList>
            <person name="Yu S."/>
            <person name="Zheng W."/>
            <person name="Huang Y."/>
        </authorList>
    </citation>
    <scope>NUCLEOTIDE SEQUENCE [LARGE SCALE GENOMIC DNA]</scope>
    <source>
        <strain evidence="4 5">SaN35-3</strain>
    </source>
</reference>
<evidence type="ECO:0000259" key="3">
    <source>
        <dbReference type="Pfam" id="PF14478"/>
    </source>
</evidence>